<accession>A0AAD8YGP3</accession>
<dbReference type="EMBL" id="JATAAI010000004">
    <property type="protein sequence ID" value="KAK1746259.1"/>
    <property type="molecule type" value="Genomic_DNA"/>
</dbReference>
<feature type="compositionally biased region" description="Basic and acidic residues" evidence="1">
    <location>
        <begin position="1"/>
        <end position="12"/>
    </location>
</feature>
<reference evidence="2" key="1">
    <citation type="submission" date="2023-06" db="EMBL/GenBank/DDBJ databases">
        <title>Survivors Of The Sea: Transcriptome response of Skeletonema marinoi to long-term dormancy.</title>
        <authorList>
            <person name="Pinder M.I.M."/>
            <person name="Kourtchenko O."/>
            <person name="Robertson E.K."/>
            <person name="Larsson T."/>
            <person name="Maumus F."/>
            <person name="Osuna-Cruz C.M."/>
            <person name="Vancaester E."/>
            <person name="Stenow R."/>
            <person name="Vandepoele K."/>
            <person name="Ploug H."/>
            <person name="Bruchert V."/>
            <person name="Godhe A."/>
            <person name="Topel M."/>
        </authorList>
    </citation>
    <scope>NUCLEOTIDE SEQUENCE</scope>
    <source>
        <strain evidence="2">R05AC</strain>
    </source>
</reference>
<feature type="region of interest" description="Disordered" evidence="1">
    <location>
        <begin position="58"/>
        <end position="80"/>
    </location>
</feature>
<evidence type="ECO:0000313" key="2">
    <source>
        <dbReference type="EMBL" id="KAK1746259.1"/>
    </source>
</evidence>
<evidence type="ECO:0000256" key="1">
    <source>
        <dbReference type="SAM" id="MobiDB-lite"/>
    </source>
</evidence>
<name>A0AAD8YGP3_9STRA</name>
<feature type="region of interest" description="Disordered" evidence="1">
    <location>
        <begin position="1"/>
        <end position="33"/>
    </location>
</feature>
<sequence>MNDDTNDQRQWKEGVNISGMSSKAVHRSRGDEDAKSFDAFDEMVAEIEEEEIRLDSALFGSKSQSRQSEHLLNKRKEGDMHKKRETCNHNSSLSRHTTKVICLKWVDRRGMVGHFTGEVNSMIQPHGKGILVYENGLVLDCNWCNGTPSAGINDDTAATSQKGHAAVVSEEKSNQFLPDYDLGMAARSRYDMKEEDPDKAIEGISRLKKLDFAL</sequence>
<dbReference type="Proteomes" id="UP001224775">
    <property type="component" value="Unassembled WGS sequence"/>
</dbReference>
<evidence type="ECO:0000313" key="3">
    <source>
        <dbReference type="Proteomes" id="UP001224775"/>
    </source>
</evidence>
<keyword evidence="3" id="KW-1185">Reference proteome</keyword>
<comment type="caution">
    <text evidence="2">The sequence shown here is derived from an EMBL/GenBank/DDBJ whole genome shotgun (WGS) entry which is preliminary data.</text>
</comment>
<dbReference type="AlphaFoldDB" id="A0AAD8YGP3"/>
<gene>
    <name evidence="2" type="ORF">QTG54_002866</name>
</gene>
<protein>
    <submittedName>
        <fullName evidence="2">Uncharacterized protein</fullName>
    </submittedName>
</protein>
<feature type="compositionally biased region" description="Basic and acidic residues" evidence="1">
    <location>
        <begin position="67"/>
        <end position="80"/>
    </location>
</feature>
<organism evidence="2 3">
    <name type="scientific">Skeletonema marinoi</name>
    <dbReference type="NCBI Taxonomy" id="267567"/>
    <lineage>
        <taxon>Eukaryota</taxon>
        <taxon>Sar</taxon>
        <taxon>Stramenopiles</taxon>
        <taxon>Ochrophyta</taxon>
        <taxon>Bacillariophyta</taxon>
        <taxon>Coscinodiscophyceae</taxon>
        <taxon>Thalassiosirophycidae</taxon>
        <taxon>Thalassiosirales</taxon>
        <taxon>Skeletonemataceae</taxon>
        <taxon>Skeletonema</taxon>
        <taxon>Skeletonema marinoi-dohrnii complex</taxon>
    </lineage>
</organism>
<proteinExistence type="predicted"/>